<sequence length="643" mass="73256">MEKIVEFFNYKYLSIDENLLINFAPILATILATIVALIIIIQKLRLRWPTTVNCWFCNVNTKIWRSENDWWKCKSCHQYNGFSKDGDYNYDIPEQRKKSLNKQNFKSYFSSVKSQSSNVDNRTNGLCTKCNNNEQKKLNEMQSIDTDNWRQCDIDNLKKNLEIKYQLCRKCDEYVQNFLQKQSKWLTQYKMLFFKKNPTDLIVKHFGKFEYYGRFFLTILSAAVIYYHTLQPLPLFGALIQLIIVAKRINSNGTFDALLTLVWLAIFGLMPIHHLKLYRLAINNSLFTMEYITSYQIITILSTTVGFFNATSRTTSSSNPNLSFKKLDNTIDDSLNSTTEISDVSQRNDDEIITNRRSPVNITHLLTSTNNLPAPAPIKPSISPNLRICNSQQGSSPISTTIYPDQHDKFDLPSKKTLTESMKNFSSLSLSNPNKKQILKSPKIFETKQYGTTSPDLFRYNNSYNKLSGKNFILAPPKFKPTSWVAGGYWQMGMNPSTLSRSSSQSSGFGSTGSNFGQSREPSVVNDIDRCSVLSDTTVYCHSTQNINSTNSSCCSHLSSCRISNPNNSSTCFLQPQTICHNNYQYSNDWIINRSSSQSSTQEIPVCSNHSTNSVTTNSSWLPALVCGSIFLNIVVFCTVLMR</sequence>
<evidence type="ECO:0000256" key="8">
    <source>
        <dbReference type="SAM" id="Phobius"/>
    </source>
</evidence>
<dbReference type="InterPro" id="IPR018617">
    <property type="entry name" value="Ima1_N"/>
</dbReference>
<dbReference type="EMBL" id="JACMRX010000003">
    <property type="protein sequence ID" value="KAF7992204.1"/>
    <property type="molecule type" value="Genomic_DNA"/>
</dbReference>
<feature type="transmembrane region" description="Helical" evidence="8">
    <location>
        <begin position="621"/>
        <end position="642"/>
    </location>
</feature>
<feature type="transmembrane region" description="Helical" evidence="8">
    <location>
        <begin position="291"/>
        <end position="310"/>
    </location>
</feature>
<keyword evidence="4 8" id="KW-1133">Transmembrane helix</keyword>
<evidence type="ECO:0000256" key="3">
    <source>
        <dbReference type="ARBA" id="ARBA00022692"/>
    </source>
</evidence>
<comment type="caution">
    <text evidence="10">The sequence shown here is derived from an EMBL/GenBank/DDBJ whole genome shotgun (WGS) entry which is preliminary data.</text>
</comment>
<dbReference type="InterPro" id="IPR040041">
    <property type="entry name" value="TMEM201"/>
</dbReference>
<evidence type="ECO:0000256" key="2">
    <source>
        <dbReference type="ARBA" id="ARBA00007600"/>
    </source>
</evidence>
<feature type="domain" description="Ima1 N-terminal" evidence="9">
    <location>
        <begin position="52"/>
        <end position="174"/>
    </location>
</feature>
<comment type="subcellular location">
    <subcellularLocation>
        <location evidence="1">Nucleus inner membrane</location>
        <topology evidence="1">Multi-pass membrane protein</topology>
    </subcellularLocation>
</comment>
<keyword evidence="3 8" id="KW-0812">Transmembrane</keyword>
<dbReference type="Pfam" id="PF09779">
    <property type="entry name" value="Ima1_N"/>
    <property type="match status" value="1"/>
</dbReference>
<dbReference type="Proteomes" id="UP000639338">
    <property type="component" value="Unassembled WGS sequence"/>
</dbReference>
<evidence type="ECO:0000313" key="10">
    <source>
        <dbReference type="EMBL" id="KAF7992204.1"/>
    </source>
</evidence>
<dbReference type="GO" id="GO:0005637">
    <property type="term" value="C:nuclear inner membrane"/>
    <property type="evidence" value="ECO:0007669"/>
    <property type="project" value="UniProtKB-SubCell"/>
</dbReference>
<dbReference type="OrthoDB" id="5966927at2759"/>
<feature type="region of interest" description="Disordered" evidence="7">
    <location>
        <begin position="497"/>
        <end position="522"/>
    </location>
</feature>
<keyword evidence="6" id="KW-0539">Nucleus</keyword>
<comment type="similarity">
    <text evidence="2">Belongs to the TMEM201 family.</text>
</comment>
<keyword evidence="5 8" id="KW-0472">Membrane</keyword>
<evidence type="ECO:0000256" key="1">
    <source>
        <dbReference type="ARBA" id="ARBA00004473"/>
    </source>
</evidence>
<dbReference type="PANTHER" id="PTHR28646:SF1">
    <property type="entry name" value="TRANSMEMBRANE PROTEIN 201"/>
    <property type="match status" value="1"/>
</dbReference>
<name>A0A835CPS9_APHGI</name>
<dbReference type="AlphaFoldDB" id="A0A835CPS9"/>
<protein>
    <recommendedName>
        <fullName evidence="9">Ima1 N-terminal domain-containing protein</fullName>
    </recommendedName>
</protein>
<evidence type="ECO:0000256" key="5">
    <source>
        <dbReference type="ARBA" id="ARBA00023136"/>
    </source>
</evidence>
<feature type="transmembrane region" description="Helical" evidence="8">
    <location>
        <begin position="20"/>
        <end position="41"/>
    </location>
</feature>
<evidence type="ECO:0000313" key="11">
    <source>
        <dbReference type="Proteomes" id="UP000639338"/>
    </source>
</evidence>
<dbReference type="GO" id="GO:0030473">
    <property type="term" value="P:nuclear migration along microtubule"/>
    <property type="evidence" value="ECO:0007669"/>
    <property type="project" value="TreeGrafter"/>
</dbReference>
<gene>
    <name evidence="10" type="ORF">HCN44_001529</name>
</gene>
<reference evidence="10 11" key="1">
    <citation type="submission" date="2020-08" db="EMBL/GenBank/DDBJ databases">
        <title>Aphidius gifuensis genome sequencing and assembly.</title>
        <authorList>
            <person name="Du Z."/>
        </authorList>
    </citation>
    <scope>NUCLEOTIDE SEQUENCE [LARGE SCALE GENOMIC DNA]</scope>
    <source>
        <strain evidence="10">YNYX2018</strain>
        <tissue evidence="10">Adults</tissue>
    </source>
</reference>
<evidence type="ECO:0000256" key="4">
    <source>
        <dbReference type="ARBA" id="ARBA00022989"/>
    </source>
</evidence>
<evidence type="ECO:0000256" key="7">
    <source>
        <dbReference type="SAM" id="MobiDB-lite"/>
    </source>
</evidence>
<evidence type="ECO:0000256" key="6">
    <source>
        <dbReference type="ARBA" id="ARBA00023242"/>
    </source>
</evidence>
<dbReference type="PANTHER" id="PTHR28646">
    <property type="entry name" value="TRANSMEMBRANE PROTEIN 201"/>
    <property type="match status" value="1"/>
</dbReference>
<proteinExistence type="inferred from homology"/>
<evidence type="ECO:0000259" key="9">
    <source>
        <dbReference type="Pfam" id="PF09779"/>
    </source>
</evidence>
<organism evidence="10 11">
    <name type="scientific">Aphidius gifuensis</name>
    <name type="common">Parasitoid wasp</name>
    <dbReference type="NCBI Taxonomy" id="684658"/>
    <lineage>
        <taxon>Eukaryota</taxon>
        <taxon>Metazoa</taxon>
        <taxon>Ecdysozoa</taxon>
        <taxon>Arthropoda</taxon>
        <taxon>Hexapoda</taxon>
        <taxon>Insecta</taxon>
        <taxon>Pterygota</taxon>
        <taxon>Neoptera</taxon>
        <taxon>Endopterygota</taxon>
        <taxon>Hymenoptera</taxon>
        <taxon>Apocrita</taxon>
        <taxon>Ichneumonoidea</taxon>
        <taxon>Braconidae</taxon>
        <taxon>Aphidiinae</taxon>
        <taxon>Aphidius</taxon>
    </lineage>
</organism>
<accession>A0A835CPS9</accession>
<dbReference type="GO" id="GO:0005521">
    <property type="term" value="F:lamin binding"/>
    <property type="evidence" value="ECO:0007669"/>
    <property type="project" value="TreeGrafter"/>
</dbReference>
<keyword evidence="11" id="KW-1185">Reference proteome</keyword>
<feature type="transmembrane region" description="Helical" evidence="8">
    <location>
        <begin position="249"/>
        <end position="270"/>
    </location>
</feature>
<feature type="compositionally biased region" description="Low complexity" evidence="7">
    <location>
        <begin position="497"/>
        <end position="519"/>
    </location>
</feature>
<dbReference type="GO" id="GO:0051015">
    <property type="term" value="F:actin filament binding"/>
    <property type="evidence" value="ECO:0007669"/>
    <property type="project" value="TreeGrafter"/>
</dbReference>